<name>A0ABU6TUR0_9FABA</name>
<protein>
    <submittedName>
        <fullName evidence="1">Uncharacterized protein</fullName>
    </submittedName>
</protein>
<organism evidence="1 2">
    <name type="scientific">Stylosanthes scabra</name>
    <dbReference type="NCBI Taxonomy" id="79078"/>
    <lineage>
        <taxon>Eukaryota</taxon>
        <taxon>Viridiplantae</taxon>
        <taxon>Streptophyta</taxon>
        <taxon>Embryophyta</taxon>
        <taxon>Tracheophyta</taxon>
        <taxon>Spermatophyta</taxon>
        <taxon>Magnoliopsida</taxon>
        <taxon>eudicotyledons</taxon>
        <taxon>Gunneridae</taxon>
        <taxon>Pentapetalae</taxon>
        <taxon>rosids</taxon>
        <taxon>fabids</taxon>
        <taxon>Fabales</taxon>
        <taxon>Fabaceae</taxon>
        <taxon>Papilionoideae</taxon>
        <taxon>50 kb inversion clade</taxon>
        <taxon>dalbergioids sensu lato</taxon>
        <taxon>Dalbergieae</taxon>
        <taxon>Pterocarpus clade</taxon>
        <taxon>Stylosanthes</taxon>
    </lineage>
</organism>
<proteinExistence type="predicted"/>
<dbReference type="Proteomes" id="UP001341840">
    <property type="component" value="Unassembled WGS sequence"/>
</dbReference>
<comment type="caution">
    <text evidence="1">The sequence shown here is derived from an EMBL/GenBank/DDBJ whole genome shotgun (WGS) entry which is preliminary data.</text>
</comment>
<reference evidence="1 2" key="1">
    <citation type="journal article" date="2023" name="Plants (Basel)">
        <title>Bridging the Gap: Combining Genomics and Transcriptomics Approaches to Understand Stylosanthes scabra, an Orphan Legume from the Brazilian Caatinga.</title>
        <authorList>
            <person name="Ferreira-Neto J.R.C."/>
            <person name="da Silva M.D."/>
            <person name="Binneck E."/>
            <person name="de Melo N.F."/>
            <person name="da Silva R.H."/>
            <person name="de Melo A.L.T.M."/>
            <person name="Pandolfi V."/>
            <person name="Bustamante F.O."/>
            <person name="Brasileiro-Vidal A.C."/>
            <person name="Benko-Iseppon A.M."/>
        </authorList>
    </citation>
    <scope>NUCLEOTIDE SEQUENCE [LARGE SCALE GENOMIC DNA]</scope>
    <source>
        <tissue evidence="1">Leaves</tissue>
    </source>
</reference>
<accession>A0ABU6TUR0</accession>
<dbReference type="EMBL" id="JASCZI010092141">
    <property type="protein sequence ID" value="MED6151940.1"/>
    <property type="molecule type" value="Genomic_DNA"/>
</dbReference>
<evidence type="ECO:0000313" key="2">
    <source>
        <dbReference type="Proteomes" id="UP001341840"/>
    </source>
</evidence>
<keyword evidence="2" id="KW-1185">Reference proteome</keyword>
<evidence type="ECO:0000313" key="1">
    <source>
        <dbReference type="EMBL" id="MED6151940.1"/>
    </source>
</evidence>
<sequence length="106" mass="11107">MIADGAFFKLYSTTAAGCVFAVIHPSAPPLLFYFEAAPTLIHPAIVPLPTPIITGRILLPCLASLSLSRMTRNGKASTKGSISTAAGSTAGNLSQLLLRSCFRKES</sequence>
<gene>
    <name evidence="1" type="ORF">PIB30_087106</name>
</gene>